<keyword evidence="5 8" id="KW-0812">Transmembrane</keyword>
<evidence type="ECO:0000256" key="8">
    <source>
        <dbReference type="RuleBase" id="RU363041"/>
    </source>
</evidence>
<evidence type="ECO:0000256" key="7">
    <source>
        <dbReference type="ARBA" id="ARBA00023136"/>
    </source>
</evidence>
<name>A0AA94XT74_9MICC</name>
<keyword evidence="7 8" id="KW-0472">Membrane</keyword>
<evidence type="ECO:0000256" key="6">
    <source>
        <dbReference type="ARBA" id="ARBA00022989"/>
    </source>
</evidence>
<gene>
    <name evidence="9" type="ORF">NUH22_14050</name>
</gene>
<feature type="transmembrane region" description="Helical" evidence="8">
    <location>
        <begin position="96"/>
        <end position="116"/>
    </location>
</feature>
<comment type="similarity">
    <text evidence="2 8">Belongs to the 4-toluene sulfonate uptake permease (TSUP) (TC 2.A.102) family.</text>
</comment>
<dbReference type="Pfam" id="PF01925">
    <property type="entry name" value="TauE"/>
    <property type="match status" value="1"/>
</dbReference>
<dbReference type="PANTHER" id="PTHR30269:SF37">
    <property type="entry name" value="MEMBRANE TRANSPORTER PROTEIN"/>
    <property type="match status" value="1"/>
</dbReference>
<dbReference type="PANTHER" id="PTHR30269">
    <property type="entry name" value="TRANSMEMBRANE PROTEIN YFCA"/>
    <property type="match status" value="1"/>
</dbReference>
<keyword evidence="4 8" id="KW-1003">Cell membrane</keyword>
<feature type="transmembrane region" description="Helical" evidence="8">
    <location>
        <begin position="41"/>
        <end position="60"/>
    </location>
</feature>
<accession>A0AA94XT74</accession>
<keyword evidence="6 8" id="KW-1133">Transmembrane helix</keyword>
<evidence type="ECO:0000256" key="1">
    <source>
        <dbReference type="ARBA" id="ARBA00004651"/>
    </source>
</evidence>
<sequence>MAPAEYAILAVTLFAAAGLQGSIGFGAGLVAAPVVGMLQPTLLPAFVICLGAVIGLLSVVRERTAIDIRGAGWAMAGRIPGSLMGTWLVVMLPLEMLTWAVALSVLAAVAASFIGWKPVAHRRSLLAAGALSGIMGTATAAGGAPMAIVLQGQEPARVRGTLSAFFLAGSVISVLMLAIAGQVRAEVLITLAAMCPAVILGFLLSGWLNRSIDAARQRMLALGFSIAGSVLLIARLLLF</sequence>
<evidence type="ECO:0000256" key="2">
    <source>
        <dbReference type="ARBA" id="ARBA00009142"/>
    </source>
</evidence>
<feature type="transmembrane region" description="Helical" evidence="8">
    <location>
        <begin position="162"/>
        <end position="180"/>
    </location>
</feature>
<feature type="transmembrane region" description="Helical" evidence="8">
    <location>
        <begin position="72"/>
        <end position="90"/>
    </location>
</feature>
<protein>
    <recommendedName>
        <fullName evidence="8">Probable membrane transporter protein</fullName>
    </recommendedName>
</protein>
<evidence type="ECO:0000313" key="10">
    <source>
        <dbReference type="Proteomes" id="UP001060018"/>
    </source>
</evidence>
<dbReference type="AlphaFoldDB" id="A0AA94XT74"/>
<feature type="transmembrane region" description="Helical" evidence="8">
    <location>
        <begin position="187"/>
        <end position="208"/>
    </location>
</feature>
<dbReference type="InterPro" id="IPR002781">
    <property type="entry name" value="TM_pro_TauE-like"/>
</dbReference>
<evidence type="ECO:0000256" key="5">
    <source>
        <dbReference type="ARBA" id="ARBA00022692"/>
    </source>
</evidence>
<evidence type="ECO:0000256" key="4">
    <source>
        <dbReference type="ARBA" id="ARBA00022475"/>
    </source>
</evidence>
<dbReference type="RefSeq" id="WP_171919243.1">
    <property type="nucleotide sequence ID" value="NZ_CP102487.1"/>
</dbReference>
<feature type="transmembrane region" description="Helical" evidence="8">
    <location>
        <begin position="220"/>
        <end position="238"/>
    </location>
</feature>
<reference evidence="9" key="1">
    <citation type="journal article" date="2022" name="Pest Manag. Sci.">
        <title>Glutamicibacter halophytocola-mediated host fitness of potato tuber moth on Solanaceae crops.</title>
        <authorList>
            <person name="Wang W."/>
            <person name="Xiao G."/>
            <person name="Du G."/>
            <person name="Chang L."/>
            <person name="Yang Y."/>
            <person name="Ye J."/>
            <person name="Chen B."/>
        </authorList>
    </citation>
    <scope>NUCLEOTIDE SEQUENCE</scope>
    <source>
        <strain evidence="9">S2</strain>
    </source>
</reference>
<comment type="subcellular location">
    <subcellularLocation>
        <location evidence="1 8">Cell membrane</location>
        <topology evidence="1 8">Multi-pass membrane protein</topology>
    </subcellularLocation>
</comment>
<dbReference type="InterPro" id="IPR052017">
    <property type="entry name" value="TSUP"/>
</dbReference>
<keyword evidence="3" id="KW-0813">Transport</keyword>
<organism evidence="9 10">
    <name type="scientific">Glutamicibacter halophytocola</name>
    <dbReference type="NCBI Taxonomy" id="1933880"/>
    <lineage>
        <taxon>Bacteria</taxon>
        <taxon>Bacillati</taxon>
        <taxon>Actinomycetota</taxon>
        <taxon>Actinomycetes</taxon>
        <taxon>Micrococcales</taxon>
        <taxon>Micrococcaceae</taxon>
        <taxon>Glutamicibacter</taxon>
    </lineage>
</organism>
<evidence type="ECO:0000313" key="9">
    <source>
        <dbReference type="EMBL" id="UUX58404.1"/>
    </source>
</evidence>
<evidence type="ECO:0000256" key="3">
    <source>
        <dbReference type="ARBA" id="ARBA00022448"/>
    </source>
</evidence>
<dbReference type="EMBL" id="CP102487">
    <property type="protein sequence ID" value="UUX58404.1"/>
    <property type="molecule type" value="Genomic_DNA"/>
</dbReference>
<proteinExistence type="inferred from homology"/>
<dbReference type="GO" id="GO:0005886">
    <property type="term" value="C:plasma membrane"/>
    <property type="evidence" value="ECO:0007669"/>
    <property type="project" value="UniProtKB-SubCell"/>
</dbReference>
<dbReference type="Proteomes" id="UP001060018">
    <property type="component" value="Chromosome"/>
</dbReference>
<feature type="transmembrane region" description="Helical" evidence="8">
    <location>
        <begin position="125"/>
        <end position="150"/>
    </location>
</feature>